<dbReference type="EMBL" id="CP048751">
    <property type="protein sequence ID" value="QIH73926.1"/>
    <property type="molecule type" value="Genomic_DNA"/>
</dbReference>
<dbReference type="KEGG" id="bmed:GYM46_13765"/>
<name>A0AB37E8S4_9CAUL</name>
<dbReference type="RefSeq" id="WP_155988189.1">
    <property type="nucleotide sequence ID" value="NZ_CP048751.1"/>
</dbReference>
<sequence>MDVRLKFPILRPLKLDDAWILNGSGAEMSFEFTNGEATALVLFFKNQPTSLAPSVKKLDGPIKAEIIINGSIEAIGRRIAQRFSDYINLYFAVPIDINAMEADYIPANDEERESIQMFGFSSKTVRPNPPLPFDMMAQAFYAVESNDDPSFASHMTRLAREALISQQYIDAFRFGFLLIEALYGNGKFQTRDLMRELVGNADFKSMLDQTIFSITNDPDDNRSAAKPTLTTHSTADALVKHLLDRRGFYFHGNLKRQDAWHPDRQAEAKPVAEIVVDLAGQIAAAHASAMFEPDIGPRFMTDAKSQGAAMTIKVQFHFIDDDGRQRTGAMDFEVPGTKPTSKLAIKVNGHFLSWAEVELNGSTLLSARGFIKETGAEIFRTQFLKPADEVVPKN</sequence>
<accession>A0AB37E8S4</accession>
<evidence type="ECO:0000313" key="1">
    <source>
        <dbReference type="EMBL" id="QIH73926.1"/>
    </source>
</evidence>
<dbReference type="Proteomes" id="UP000501325">
    <property type="component" value="Chromosome"/>
</dbReference>
<dbReference type="AlphaFoldDB" id="A0AB37E8S4"/>
<organism evidence="1 2">
    <name type="scientific">Brevundimonas mediterranea</name>
    <dbReference type="NCBI Taxonomy" id="74329"/>
    <lineage>
        <taxon>Bacteria</taxon>
        <taxon>Pseudomonadati</taxon>
        <taxon>Pseudomonadota</taxon>
        <taxon>Alphaproteobacteria</taxon>
        <taxon>Caulobacterales</taxon>
        <taxon>Caulobacteraceae</taxon>
        <taxon>Brevundimonas</taxon>
    </lineage>
</organism>
<protein>
    <submittedName>
        <fullName evidence="1">Uncharacterized protein</fullName>
    </submittedName>
</protein>
<evidence type="ECO:0000313" key="2">
    <source>
        <dbReference type="Proteomes" id="UP000501325"/>
    </source>
</evidence>
<gene>
    <name evidence="1" type="ORF">GYM46_13765</name>
</gene>
<proteinExistence type="predicted"/>
<reference evidence="1 2" key="1">
    <citation type="submission" date="2020-01" db="EMBL/GenBank/DDBJ databases">
        <authorList>
            <person name="Wang S."/>
        </authorList>
    </citation>
    <scope>NUCLEOTIDE SEQUENCE [LARGE SCALE GENOMIC DNA]</scope>
    <source>
        <strain evidence="1 2">D151-2-6</strain>
    </source>
</reference>